<gene>
    <name evidence="1" type="ORF">D3P06_01305</name>
</gene>
<dbReference type="RefSeq" id="WP_119884813.1">
    <property type="nucleotide sequence ID" value="NZ_CP067169.1"/>
</dbReference>
<dbReference type="EMBL" id="QZEV01000003">
    <property type="protein sequence ID" value="RJL07117.1"/>
    <property type="molecule type" value="Genomic_DNA"/>
</dbReference>
<dbReference type="Pfam" id="PF06041">
    <property type="entry name" value="DUF924"/>
    <property type="match status" value="1"/>
</dbReference>
<keyword evidence="2" id="KW-1185">Reference proteome</keyword>
<name>A0A419A238_9RHOB</name>
<reference evidence="1 2" key="1">
    <citation type="submission" date="2018-09" db="EMBL/GenBank/DDBJ databases">
        <title>Paracoccus onubensis nov. sp. a moderate halophilic bacterium isolated from Gruta de las Maravillas (Aracena, Spain).</title>
        <authorList>
            <person name="Jurado V."/>
            <person name="Gutierrez-Patricio S."/>
            <person name="Gonzalez-Pimentel J.L."/>
            <person name="Laiz L."/>
            <person name="Saiz-Jimenez C."/>
        </authorList>
    </citation>
    <scope>NUCLEOTIDE SEQUENCE [LARGE SCALE GENOMIC DNA]</scope>
    <source>
        <strain evidence="1 2">DSM 19484</strain>
    </source>
</reference>
<dbReference type="SUPFAM" id="SSF48452">
    <property type="entry name" value="TPR-like"/>
    <property type="match status" value="1"/>
</dbReference>
<comment type="caution">
    <text evidence="1">The sequence shown here is derived from an EMBL/GenBank/DDBJ whole genome shotgun (WGS) entry which is preliminary data.</text>
</comment>
<accession>A0A419A238</accession>
<organism evidence="1 2">
    <name type="scientific">Paracoccus aestuarii</name>
    <dbReference type="NCBI Taxonomy" id="453842"/>
    <lineage>
        <taxon>Bacteria</taxon>
        <taxon>Pseudomonadati</taxon>
        <taxon>Pseudomonadota</taxon>
        <taxon>Alphaproteobacteria</taxon>
        <taxon>Rhodobacterales</taxon>
        <taxon>Paracoccaceae</taxon>
        <taxon>Paracoccus</taxon>
    </lineage>
</organism>
<dbReference type="InterPro" id="IPR011990">
    <property type="entry name" value="TPR-like_helical_dom_sf"/>
</dbReference>
<dbReference type="Proteomes" id="UP000285530">
    <property type="component" value="Unassembled WGS sequence"/>
</dbReference>
<evidence type="ECO:0000313" key="1">
    <source>
        <dbReference type="EMBL" id="RJL07117.1"/>
    </source>
</evidence>
<dbReference type="AlphaFoldDB" id="A0A419A238"/>
<evidence type="ECO:0000313" key="2">
    <source>
        <dbReference type="Proteomes" id="UP000285530"/>
    </source>
</evidence>
<dbReference type="Gene3D" id="1.20.58.320">
    <property type="entry name" value="TPR-like"/>
    <property type="match status" value="1"/>
</dbReference>
<proteinExistence type="predicted"/>
<dbReference type="Gene3D" id="1.25.40.10">
    <property type="entry name" value="Tetratricopeptide repeat domain"/>
    <property type="match status" value="1"/>
</dbReference>
<dbReference type="OrthoDB" id="7593450at2"/>
<protein>
    <submittedName>
        <fullName evidence="1">DUF924 domain-containing protein</fullName>
    </submittedName>
</protein>
<dbReference type="InterPro" id="IPR010323">
    <property type="entry name" value="DUF924"/>
</dbReference>
<sequence>MTKTPQEILDFWFSDQMSRYWFAKSDDIDREITARFAETHEAAQAGHLDDWIAAPESALALVIALDQFPRNIFRGGPRAFESDDLALDHARTAIEKGHDQAMTPEQRQFFYLPFMHAEDRDVQDRSVELYEALGNENSLHFAREHRDIVQRFGRFPHRNAILGRDSTPEEAEFLKTHSGF</sequence>